<gene>
    <name evidence="10" type="ORF">GCM10011514_36270</name>
</gene>
<sequence>MKQITTLIFLLLTTLFSGFAQQKEEFIGPEKGSLVIVGGGKVPAEVWAKFIELAGGEGANIVVIPTAAGDSSIKARKEFSAEKELLEKFGVAKVTVLHTTDPKEANTEAFVKPLKTATAVWFVGGRQWRLADSYLNTQTHKEFQNLLNRGGVIGGTSAGATIQGSFLHRGDTKGPNILEGDHTKGLDFLHNTAIDQHLLARNRQFDLIEIIKKYPNLLGIGIDESTAIVVQKNDFHVIGNSVVAIYDAINFSGTNRNPTGDSGNNGSFYFLSRGQKFDLKNRKIIK</sequence>
<comment type="caution">
    <text evidence="10">The sequence shown here is derived from an EMBL/GenBank/DDBJ whole genome shotgun (WGS) entry which is preliminary data.</text>
</comment>
<feature type="chain" id="PRO_5037710035" description="Cyanophycinase" evidence="9">
    <location>
        <begin position="23"/>
        <end position="286"/>
    </location>
</feature>
<evidence type="ECO:0000256" key="4">
    <source>
        <dbReference type="ARBA" id="ARBA00013115"/>
    </source>
</evidence>
<evidence type="ECO:0000256" key="8">
    <source>
        <dbReference type="ARBA" id="ARBA00022825"/>
    </source>
</evidence>
<dbReference type="AlphaFoldDB" id="A0A917DU22"/>
<dbReference type="GO" id="GO:0006508">
    <property type="term" value="P:proteolysis"/>
    <property type="evidence" value="ECO:0007669"/>
    <property type="project" value="UniProtKB-KW"/>
</dbReference>
<dbReference type="PANTHER" id="PTHR36175">
    <property type="entry name" value="CYANOPHYCINASE"/>
    <property type="match status" value="1"/>
</dbReference>
<evidence type="ECO:0000256" key="6">
    <source>
        <dbReference type="ARBA" id="ARBA00022670"/>
    </source>
</evidence>
<dbReference type="NCBIfam" id="TIGR02069">
    <property type="entry name" value="cyanophycinase"/>
    <property type="match status" value="1"/>
</dbReference>
<keyword evidence="6" id="KW-0645">Protease</keyword>
<organism evidence="10 11">
    <name type="scientific">Emticicia aquatilis</name>
    <dbReference type="NCBI Taxonomy" id="1537369"/>
    <lineage>
        <taxon>Bacteria</taxon>
        <taxon>Pseudomonadati</taxon>
        <taxon>Bacteroidota</taxon>
        <taxon>Cytophagia</taxon>
        <taxon>Cytophagales</taxon>
        <taxon>Leadbetterellaceae</taxon>
        <taxon>Emticicia</taxon>
    </lineage>
</organism>
<keyword evidence="9" id="KW-0732">Signal</keyword>
<dbReference type="PANTHER" id="PTHR36175:SF1">
    <property type="entry name" value="CYANOPHYCINASE"/>
    <property type="match status" value="1"/>
</dbReference>
<reference evidence="10" key="1">
    <citation type="journal article" date="2014" name="Int. J. Syst. Evol. Microbiol.">
        <title>Complete genome sequence of Corynebacterium casei LMG S-19264T (=DSM 44701T), isolated from a smear-ripened cheese.</title>
        <authorList>
            <consortium name="US DOE Joint Genome Institute (JGI-PGF)"/>
            <person name="Walter F."/>
            <person name="Albersmeier A."/>
            <person name="Kalinowski J."/>
            <person name="Ruckert C."/>
        </authorList>
    </citation>
    <scope>NUCLEOTIDE SEQUENCE</scope>
    <source>
        <strain evidence="10">CGMCC 1.15958</strain>
    </source>
</reference>
<dbReference type="InterPro" id="IPR005320">
    <property type="entry name" value="Peptidase_S51"/>
</dbReference>
<dbReference type="InterPro" id="IPR029062">
    <property type="entry name" value="Class_I_gatase-like"/>
</dbReference>
<dbReference type="GO" id="GO:0008236">
    <property type="term" value="F:serine-type peptidase activity"/>
    <property type="evidence" value="ECO:0007669"/>
    <property type="project" value="UniProtKB-KW"/>
</dbReference>
<dbReference type="Gene3D" id="3.40.50.880">
    <property type="match status" value="1"/>
</dbReference>
<proteinExistence type="inferred from homology"/>
<evidence type="ECO:0000256" key="5">
    <source>
        <dbReference type="ARBA" id="ARBA00015719"/>
    </source>
</evidence>
<evidence type="ECO:0000256" key="1">
    <source>
        <dbReference type="ARBA" id="ARBA00001092"/>
    </source>
</evidence>
<evidence type="ECO:0000256" key="2">
    <source>
        <dbReference type="ARBA" id="ARBA00002039"/>
    </source>
</evidence>
<accession>A0A917DU22</accession>
<evidence type="ECO:0000256" key="3">
    <source>
        <dbReference type="ARBA" id="ARBA00006534"/>
    </source>
</evidence>
<dbReference type="SUPFAM" id="SSF52317">
    <property type="entry name" value="Class I glutamine amidotransferase-like"/>
    <property type="match status" value="1"/>
</dbReference>
<dbReference type="InterPro" id="IPR011811">
    <property type="entry name" value="Peptidase_S51_cyanophycinase"/>
</dbReference>
<keyword evidence="7" id="KW-0378">Hydrolase</keyword>
<dbReference type="RefSeq" id="WP_188768005.1">
    <property type="nucleotide sequence ID" value="NZ_BMKK01000007.1"/>
</dbReference>
<keyword evidence="11" id="KW-1185">Reference proteome</keyword>
<dbReference type="CDD" id="cd03145">
    <property type="entry name" value="GAT1_cyanophycinase"/>
    <property type="match status" value="1"/>
</dbReference>
<evidence type="ECO:0000256" key="7">
    <source>
        <dbReference type="ARBA" id="ARBA00022801"/>
    </source>
</evidence>
<protein>
    <recommendedName>
        <fullName evidence="5">Cyanophycinase</fullName>
        <ecNumber evidence="4">3.4.15.6</ecNumber>
    </recommendedName>
</protein>
<comment type="similarity">
    <text evidence="3">Belongs to the peptidase S51 family.</text>
</comment>
<dbReference type="EC" id="3.4.15.6" evidence="4"/>
<dbReference type="Proteomes" id="UP000609064">
    <property type="component" value="Unassembled WGS sequence"/>
</dbReference>
<comment type="catalytic activity">
    <reaction evidence="1">
        <text>[L-4-(L-arginin-2-N-yl)aspartate](n) + H2O = [L-4-(L-arginin-2-N-yl)aspartate](n-1) + L-4-(L-arginin-2-N-yl)aspartate</text>
        <dbReference type="Rhea" id="RHEA:12845"/>
        <dbReference type="Rhea" id="RHEA-COMP:13728"/>
        <dbReference type="Rhea" id="RHEA-COMP:13734"/>
        <dbReference type="ChEBI" id="CHEBI:15377"/>
        <dbReference type="ChEBI" id="CHEBI:137986"/>
        <dbReference type="ChEBI" id="CHEBI:137991"/>
        <dbReference type="EC" id="3.4.15.6"/>
    </reaction>
</comment>
<evidence type="ECO:0000256" key="9">
    <source>
        <dbReference type="SAM" id="SignalP"/>
    </source>
</evidence>
<keyword evidence="8" id="KW-0720">Serine protease</keyword>
<reference evidence="10" key="2">
    <citation type="submission" date="2020-09" db="EMBL/GenBank/DDBJ databases">
        <authorList>
            <person name="Sun Q."/>
            <person name="Zhou Y."/>
        </authorList>
    </citation>
    <scope>NUCLEOTIDE SEQUENCE</scope>
    <source>
        <strain evidence="10">CGMCC 1.15958</strain>
    </source>
</reference>
<dbReference type="Pfam" id="PF03575">
    <property type="entry name" value="Peptidase_S51"/>
    <property type="match status" value="1"/>
</dbReference>
<name>A0A917DU22_9BACT</name>
<evidence type="ECO:0000313" key="11">
    <source>
        <dbReference type="Proteomes" id="UP000609064"/>
    </source>
</evidence>
<dbReference type="EMBL" id="BMKK01000007">
    <property type="protein sequence ID" value="GGD68904.1"/>
    <property type="molecule type" value="Genomic_DNA"/>
</dbReference>
<feature type="signal peptide" evidence="9">
    <location>
        <begin position="1"/>
        <end position="22"/>
    </location>
</feature>
<evidence type="ECO:0000313" key="10">
    <source>
        <dbReference type="EMBL" id="GGD68904.1"/>
    </source>
</evidence>
<dbReference type="GO" id="GO:0008241">
    <property type="term" value="F:peptidyl-dipeptidase activity"/>
    <property type="evidence" value="ECO:0007669"/>
    <property type="project" value="UniProtKB-EC"/>
</dbReference>
<comment type="function">
    <text evidence="2">Exopeptidase that catalyzes the hydrolytic cleavage of multi-L-arginyl-poly-L-aspartic acid (cyanophycin; a water-insoluble reserve polymer) into aspartate-arginine dipeptides.</text>
</comment>